<reference evidence="1 2" key="1">
    <citation type="submission" date="2023-09" db="EMBL/GenBank/DDBJ databases">
        <authorList>
            <person name="Rey-Velasco X."/>
        </authorList>
    </citation>
    <scope>NUCLEOTIDE SEQUENCE [LARGE SCALE GENOMIC DNA]</scope>
    <source>
        <strain evidence="1 2">W332</strain>
    </source>
</reference>
<organism evidence="1 2">
    <name type="scientific">Microcosmobacter mediterraneus</name>
    <dbReference type="NCBI Taxonomy" id="3075607"/>
    <lineage>
        <taxon>Bacteria</taxon>
        <taxon>Pseudomonadati</taxon>
        <taxon>Bacteroidota</taxon>
        <taxon>Flavobacteriia</taxon>
        <taxon>Flavobacteriales</taxon>
        <taxon>Flavobacteriaceae</taxon>
        <taxon>Microcosmobacter</taxon>
    </lineage>
</organism>
<dbReference type="Proteomes" id="UP001259492">
    <property type="component" value="Unassembled WGS sequence"/>
</dbReference>
<dbReference type="EMBL" id="JAVRIA010000002">
    <property type="protein sequence ID" value="MDT0558088.1"/>
    <property type="molecule type" value="Genomic_DNA"/>
</dbReference>
<comment type="caution">
    <text evidence="1">The sequence shown here is derived from an EMBL/GenBank/DDBJ whole genome shotgun (WGS) entry which is preliminary data.</text>
</comment>
<accession>A0ABU2YLZ9</accession>
<dbReference type="RefSeq" id="WP_311426858.1">
    <property type="nucleotide sequence ID" value="NZ_JAVRIA010000002.1"/>
</dbReference>
<protein>
    <submittedName>
        <fullName evidence="1">Uncharacterized protein</fullName>
    </submittedName>
</protein>
<proteinExistence type="predicted"/>
<name>A0ABU2YLZ9_9FLAO</name>
<gene>
    <name evidence="1" type="ORF">RM697_05495</name>
</gene>
<evidence type="ECO:0000313" key="2">
    <source>
        <dbReference type="Proteomes" id="UP001259492"/>
    </source>
</evidence>
<sequence length="48" mass="5480">MKKLKTSGCLFSKSESINGNKNSMEITIFNNVITIKRLKMSVLPEEYL</sequence>
<evidence type="ECO:0000313" key="1">
    <source>
        <dbReference type="EMBL" id="MDT0558088.1"/>
    </source>
</evidence>
<keyword evidence="2" id="KW-1185">Reference proteome</keyword>